<keyword evidence="2" id="KW-0732">Signal</keyword>
<reference evidence="3" key="1">
    <citation type="journal article" date="2023" name="Mol. Phylogenet. Evol.">
        <title>Genome-scale phylogeny and comparative genomics of the fungal order Sordariales.</title>
        <authorList>
            <person name="Hensen N."/>
            <person name="Bonometti L."/>
            <person name="Westerberg I."/>
            <person name="Brannstrom I.O."/>
            <person name="Guillou S."/>
            <person name="Cros-Aarteil S."/>
            <person name="Calhoun S."/>
            <person name="Haridas S."/>
            <person name="Kuo A."/>
            <person name="Mondo S."/>
            <person name="Pangilinan J."/>
            <person name="Riley R."/>
            <person name="LaButti K."/>
            <person name="Andreopoulos B."/>
            <person name="Lipzen A."/>
            <person name="Chen C."/>
            <person name="Yan M."/>
            <person name="Daum C."/>
            <person name="Ng V."/>
            <person name="Clum A."/>
            <person name="Steindorff A."/>
            <person name="Ohm R.A."/>
            <person name="Martin F."/>
            <person name="Silar P."/>
            <person name="Natvig D.O."/>
            <person name="Lalanne C."/>
            <person name="Gautier V."/>
            <person name="Ament-Velasquez S.L."/>
            <person name="Kruys A."/>
            <person name="Hutchinson M.I."/>
            <person name="Powell A.J."/>
            <person name="Barry K."/>
            <person name="Miller A.N."/>
            <person name="Grigoriev I.V."/>
            <person name="Debuchy R."/>
            <person name="Gladieux P."/>
            <person name="Hiltunen Thoren M."/>
            <person name="Johannesson H."/>
        </authorList>
    </citation>
    <scope>NUCLEOTIDE SEQUENCE</scope>
    <source>
        <strain evidence="3">PSN324</strain>
    </source>
</reference>
<dbReference type="SUPFAM" id="SSF51695">
    <property type="entry name" value="PLC-like phosphodiesterases"/>
    <property type="match status" value="1"/>
</dbReference>
<dbReference type="InterPro" id="IPR051057">
    <property type="entry name" value="PI-PLC_domain"/>
</dbReference>
<dbReference type="EMBL" id="MU864953">
    <property type="protein sequence ID" value="KAK4463974.1"/>
    <property type="molecule type" value="Genomic_DNA"/>
</dbReference>
<name>A0AAV9HWA8_9PEZI</name>
<reference evidence="3" key="2">
    <citation type="submission" date="2023-06" db="EMBL/GenBank/DDBJ databases">
        <authorList>
            <consortium name="Lawrence Berkeley National Laboratory"/>
            <person name="Mondo S.J."/>
            <person name="Hensen N."/>
            <person name="Bonometti L."/>
            <person name="Westerberg I."/>
            <person name="Brannstrom I.O."/>
            <person name="Guillou S."/>
            <person name="Cros-Aarteil S."/>
            <person name="Calhoun S."/>
            <person name="Haridas S."/>
            <person name="Kuo A."/>
            <person name="Pangilinan J."/>
            <person name="Riley R."/>
            <person name="Labutti K."/>
            <person name="Andreopoulos B."/>
            <person name="Lipzen A."/>
            <person name="Chen C."/>
            <person name="Yanf M."/>
            <person name="Daum C."/>
            <person name="Ng V."/>
            <person name="Clum A."/>
            <person name="Steindorff A."/>
            <person name="Ohm R."/>
            <person name="Martin F."/>
            <person name="Silar P."/>
            <person name="Natvig D."/>
            <person name="Lalanne C."/>
            <person name="Gautier V."/>
            <person name="Ament-Velasquez S.L."/>
            <person name="Kruys A."/>
            <person name="Hutchinson M.I."/>
            <person name="Powell A.J."/>
            <person name="Barry K."/>
            <person name="Miller A.N."/>
            <person name="Grigoriev I.V."/>
            <person name="Debuchy R."/>
            <person name="Gladieux P."/>
            <person name="Thoren M.H."/>
            <person name="Johannesson H."/>
        </authorList>
    </citation>
    <scope>NUCLEOTIDE SEQUENCE</scope>
    <source>
        <strain evidence="3">PSN324</strain>
    </source>
</reference>
<dbReference type="InterPro" id="IPR017946">
    <property type="entry name" value="PLC-like_Pdiesterase_TIM-brl"/>
</dbReference>
<evidence type="ECO:0000313" key="4">
    <source>
        <dbReference type="Proteomes" id="UP001321749"/>
    </source>
</evidence>
<gene>
    <name evidence="3" type="ORF">QBC42DRAFT_55706</name>
</gene>
<evidence type="ECO:0000256" key="1">
    <source>
        <dbReference type="SAM" id="MobiDB-lite"/>
    </source>
</evidence>
<evidence type="ECO:0000313" key="3">
    <source>
        <dbReference type="EMBL" id="KAK4463974.1"/>
    </source>
</evidence>
<protein>
    <recommendedName>
        <fullName evidence="5">PLC-like phosphodiesterase</fullName>
    </recommendedName>
</protein>
<dbReference type="Proteomes" id="UP001321749">
    <property type="component" value="Unassembled WGS sequence"/>
</dbReference>
<feature type="compositionally biased region" description="Low complexity" evidence="1">
    <location>
        <begin position="115"/>
        <end position="137"/>
    </location>
</feature>
<organism evidence="3 4">
    <name type="scientific">Cladorrhinum samala</name>
    <dbReference type="NCBI Taxonomy" id="585594"/>
    <lineage>
        <taxon>Eukaryota</taxon>
        <taxon>Fungi</taxon>
        <taxon>Dikarya</taxon>
        <taxon>Ascomycota</taxon>
        <taxon>Pezizomycotina</taxon>
        <taxon>Sordariomycetes</taxon>
        <taxon>Sordariomycetidae</taxon>
        <taxon>Sordariales</taxon>
        <taxon>Podosporaceae</taxon>
        <taxon>Cladorrhinum</taxon>
    </lineage>
</organism>
<dbReference type="PANTHER" id="PTHR13593">
    <property type="match status" value="1"/>
</dbReference>
<dbReference type="Pfam" id="PF26146">
    <property type="entry name" value="PI-PLC_X"/>
    <property type="match status" value="1"/>
</dbReference>
<dbReference type="GO" id="GO:0006629">
    <property type="term" value="P:lipid metabolic process"/>
    <property type="evidence" value="ECO:0007669"/>
    <property type="project" value="InterPro"/>
</dbReference>
<dbReference type="AlphaFoldDB" id="A0AAV9HWA8"/>
<accession>A0AAV9HWA8</accession>
<dbReference type="PANTHER" id="PTHR13593:SF140">
    <property type="entry name" value="PLC-LIKE PHOSPHODIESTERASE"/>
    <property type="match status" value="1"/>
</dbReference>
<comment type="caution">
    <text evidence="3">The sequence shown here is derived from an EMBL/GenBank/DDBJ whole genome shotgun (WGS) entry which is preliminary data.</text>
</comment>
<sequence>MMKMKMVAPFQRFGALLWALSLTISPVYSADDSSSSSTTTTTTSSSNTATVSAEEKITYLTGTKTGSISRSVTGTYQTYSSKITYGTSSLPTSLGYLTANYTDTNTVTYLTGSITSSPTASETSTSTTASPPTPTNTRPCNNYPEFCNRKYSNITEVGCHNSPFVRAGSAAANQALNVTDQLNDGIRFLQGQIQWPANSSIPHFCHTSCDLFDAGPITDWLGKVKDWVAANPYDVVTILLGNGNYSTPDFYAPYIEQSGLLQYVYTPQVFPPTLEDWPTLGQMILTGQRVVMFLDYKANATAYPWLLDEFAAMWETPFDPVDVTFPCVVDRPPDLSKEDASKRLYLMNHNLNVEVSLLGQAILVPAVSQLNVTNDSKGNGSLGMAAENCRQAWGGQPPKVLNVDYYNYGGYPGSVFEVAAKMNNVTFRKRKCCGGTSGVGRGLVMEKGMTLGIAVIVIMGLVW</sequence>
<dbReference type="GO" id="GO:0008081">
    <property type="term" value="F:phosphoric diester hydrolase activity"/>
    <property type="evidence" value="ECO:0007669"/>
    <property type="project" value="InterPro"/>
</dbReference>
<feature type="signal peptide" evidence="2">
    <location>
        <begin position="1"/>
        <end position="29"/>
    </location>
</feature>
<feature type="region of interest" description="Disordered" evidence="1">
    <location>
        <begin position="114"/>
        <end position="137"/>
    </location>
</feature>
<feature type="region of interest" description="Disordered" evidence="1">
    <location>
        <begin position="29"/>
        <end position="48"/>
    </location>
</feature>
<evidence type="ECO:0008006" key="5">
    <source>
        <dbReference type="Google" id="ProtNLM"/>
    </source>
</evidence>
<dbReference type="Gene3D" id="3.20.20.190">
    <property type="entry name" value="Phosphatidylinositol (PI) phosphodiesterase"/>
    <property type="match status" value="1"/>
</dbReference>
<keyword evidence="4" id="KW-1185">Reference proteome</keyword>
<evidence type="ECO:0000256" key="2">
    <source>
        <dbReference type="SAM" id="SignalP"/>
    </source>
</evidence>
<proteinExistence type="predicted"/>
<feature type="chain" id="PRO_5043720749" description="PLC-like phosphodiesterase" evidence="2">
    <location>
        <begin position="30"/>
        <end position="463"/>
    </location>
</feature>